<dbReference type="RefSeq" id="WP_379800783.1">
    <property type="nucleotide sequence ID" value="NZ_JBHSFY010000015.1"/>
</dbReference>
<dbReference type="SUPFAM" id="SSF55021">
    <property type="entry name" value="ACT-like"/>
    <property type="match status" value="2"/>
</dbReference>
<dbReference type="PANTHER" id="PTHR30239">
    <property type="entry name" value="ACETOLACTATE SYNTHASE SMALL SUBUNIT"/>
    <property type="match status" value="1"/>
</dbReference>
<comment type="subunit">
    <text evidence="1">Dimer of large and small chains.</text>
</comment>
<dbReference type="EC" id="2.2.1.6" evidence="2"/>
<proteinExistence type="predicted"/>
<dbReference type="InterPro" id="IPR019455">
    <property type="entry name" value="Acetolactate_synth_ssu_C"/>
</dbReference>
<dbReference type="Gene3D" id="3.30.70.1150">
    <property type="entry name" value="ACT-like. Chain A, domain 2"/>
    <property type="match status" value="1"/>
</dbReference>
<evidence type="ECO:0000256" key="2">
    <source>
        <dbReference type="ARBA" id="ARBA00013145"/>
    </source>
</evidence>
<dbReference type="InterPro" id="IPR002912">
    <property type="entry name" value="ACT_dom"/>
</dbReference>
<dbReference type="PROSITE" id="PS51671">
    <property type="entry name" value="ACT"/>
    <property type="match status" value="1"/>
</dbReference>
<comment type="catalytic activity">
    <reaction evidence="3">
        <text>2 pyruvate + H(+) = (2S)-2-acetolactate + CO2</text>
        <dbReference type="Rhea" id="RHEA:25249"/>
        <dbReference type="ChEBI" id="CHEBI:15361"/>
        <dbReference type="ChEBI" id="CHEBI:15378"/>
        <dbReference type="ChEBI" id="CHEBI:16526"/>
        <dbReference type="ChEBI" id="CHEBI:58476"/>
        <dbReference type="EC" id="2.2.1.6"/>
    </reaction>
</comment>
<name>A0ABV8ZJA6_9FLAO</name>
<accession>A0ABV8ZJA6</accession>
<gene>
    <name evidence="5" type="ORF">ACFO3N_20550</name>
</gene>
<comment type="caution">
    <text evidence="5">The sequence shown here is derived from an EMBL/GenBank/DDBJ whole genome shotgun (WGS) entry which is preliminary data.</text>
</comment>
<dbReference type="InterPro" id="IPR045865">
    <property type="entry name" value="ACT-like_dom_sf"/>
</dbReference>
<dbReference type="Pfam" id="PF10369">
    <property type="entry name" value="ALS_ss_C"/>
    <property type="match status" value="1"/>
</dbReference>
<keyword evidence="6" id="KW-1185">Reference proteome</keyword>
<dbReference type="EMBL" id="JBHSFY010000015">
    <property type="protein sequence ID" value="MFC4479481.1"/>
    <property type="molecule type" value="Genomic_DNA"/>
</dbReference>
<dbReference type="InterPro" id="IPR027271">
    <property type="entry name" value="Acetolactate_synth/TF_NikR_C"/>
</dbReference>
<evidence type="ECO:0000259" key="4">
    <source>
        <dbReference type="PROSITE" id="PS51671"/>
    </source>
</evidence>
<dbReference type="PANTHER" id="PTHR30239:SF0">
    <property type="entry name" value="ACETOLACTATE SYNTHASE SMALL SUBUNIT 1, CHLOROPLASTIC"/>
    <property type="match status" value="1"/>
</dbReference>
<reference evidence="6" key="1">
    <citation type="journal article" date="2019" name="Int. J. Syst. Evol. Microbiol.">
        <title>The Global Catalogue of Microorganisms (GCM) 10K type strain sequencing project: providing services to taxonomists for standard genome sequencing and annotation.</title>
        <authorList>
            <consortium name="The Broad Institute Genomics Platform"/>
            <consortium name="The Broad Institute Genome Sequencing Center for Infectious Disease"/>
            <person name="Wu L."/>
            <person name="Ma J."/>
        </authorList>
    </citation>
    <scope>NUCLEOTIDE SEQUENCE [LARGE SCALE GENOMIC DNA]</scope>
    <source>
        <strain evidence="6">NBRC 103627</strain>
    </source>
</reference>
<dbReference type="Proteomes" id="UP001596003">
    <property type="component" value="Unassembled WGS sequence"/>
</dbReference>
<dbReference type="InterPro" id="IPR004789">
    <property type="entry name" value="Acetalactate_synth_ssu"/>
</dbReference>
<feature type="domain" description="ACT" evidence="4">
    <location>
        <begin position="6"/>
        <end position="80"/>
    </location>
</feature>
<dbReference type="Gene3D" id="3.30.70.260">
    <property type="match status" value="1"/>
</dbReference>
<evidence type="ECO:0000256" key="3">
    <source>
        <dbReference type="ARBA" id="ARBA00048670"/>
    </source>
</evidence>
<evidence type="ECO:0000313" key="5">
    <source>
        <dbReference type="EMBL" id="MFC4479481.1"/>
    </source>
</evidence>
<evidence type="ECO:0000313" key="6">
    <source>
        <dbReference type="Proteomes" id="UP001596003"/>
    </source>
</evidence>
<organism evidence="5 6">
    <name type="scientific">Flavobacterium chungangensis</name>
    <dbReference type="NCBI Taxonomy" id="2708132"/>
    <lineage>
        <taxon>Bacteria</taxon>
        <taxon>Pseudomonadati</taxon>
        <taxon>Bacteroidota</taxon>
        <taxon>Flavobacteriia</taxon>
        <taxon>Flavobacteriales</taxon>
        <taxon>Flavobacteriaceae</taxon>
        <taxon>Flavobacterium</taxon>
    </lineage>
</organism>
<protein>
    <recommendedName>
        <fullName evidence="2">acetolactate synthase</fullName>
        <ecNumber evidence="2">2.2.1.6</ecNumber>
    </recommendedName>
</protein>
<evidence type="ECO:0000256" key="1">
    <source>
        <dbReference type="ARBA" id="ARBA00011744"/>
    </source>
</evidence>
<sequence>MKNEFTLTIYSEDQIRLITKLSSLFLRKQIAILSLNISICEIENMYRHTLVVNESLDTVINLAAQIEKIIEVFKCYYSSNDEIVSKQMVLFKMATEVLMTNANMESLLRENDLKVSEIEREYVILQTVGRDEEMKQLTEKLKGFGLIEFVMSSRIALLKSSEGFCVEI</sequence>